<comment type="caution">
    <text evidence="1">The sequence shown here is derived from an EMBL/GenBank/DDBJ whole genome shotgun (WGS) entry which is preliminary data.</text>
</comment>
<dbReference type="Pfam" id="PF11523">
    <property type="entry name" value="DUF3223"/>
    <property type="match status" value="1"/>
</dbReference>
<sequence>MGVAKPVVLPSIEFKKQGDADSFFKAMLGRYDDDEYLNDADEEIVYELLQRHPDAESKIGSGVVGIFRAHSIEHNSSCFHVHRIDGSKTDFSYKTCVKGKSPSLKSRFYEACQRSISTIVIAKKKSLFKSAGGEVACYKTGVMTTFTTSDYRHIKPRFRDIVETFISSNAVVISEDLLSASADMQYSTVFTDPEMAKLFVDHHESVAELRIFKRYEIPKFS</sequence>
<gene>
    <name evidence="1" type="ORF">FX983_06198</name>
</gene>
<reference evidence="1 2" key="1">
    <citation type="submission" date="2019-12" db="EMBL/GenBank/DDBJ databases">
        <title>Endophytic bacteria associated with Panax ginseng seedlings.</title>
        <authorList>
            <person name="Park J.M."/>
            <person name="Shin R."/>
            <person name="Jo S.H."/>
        </authorList>
    </citation>
    <scope>NUCLEOTIDE SEQUENCE [LARGE SCALE GENOMIC DNA]</scope>
    <source>
        <strain evidence="1 2">PgKB32</strain>
    </source>
</reference>
<dbReference type="RefSeq" id="WP_163914167.1">
    <property type="nucleotide sequence ID" value="NZ_JAAAXX010000002.1"/>
</dbReference>
<dbReference type="InterPro" id="IPR044673">
    <property type="entry name" value="DCL-like"/>
</dbReference>
<name>A0A6L5BTL0_9PSED</name>
<dbReference type="EMBL" id="JAAAXX010000002">
    <property type="protein sequence ID" value="KAF2391713.1"/>
    <property type="molecule type" value="Genomic_DNA"/>
</dbReference>
<dbReference type="PANTHER" id="PTHR33415:SF12">
    <property type="entry name" value="PROTEIN EMBRYO DEFECTIVE 514"/>
    <property type="match status" value="1"/>
</dbReference>
<accession>A0A6L5BTL0</accession>
<protein>
    <recommendedName>
        <fullName evidence="3">DUF3223 domain-containing protein</fullName>
    </recommendedName>
</protein>
<dbReference type="Gene3D" id="3.10.450.40">
    <property type="match status" value="1"/>
</dbReference>
<evidence type="ECO:0008006" key="3">
    <source>
        <dbReference type="Google" id="ProtNLM"/>
    </source>
</evidence>
<dbReference type="PANTHER" id="PTHR33415">
    <property type="entry name" value="PROTEIN EMBRYO DEFECTIVE 514"/>
    <property type="match status" value="1"/>
</dbReference>
<dbReference type="Proteomes" id="UP000475265">
    <property type="component" value="Unassembled WGS sequence"/>
</dbReference>
<proteinExistence type="predicted"/>
<evidence type="ECO:0000313" key="1">
    <source>
        <dbReference type="EMBL" id="KAF2391713.1"/>
    </source>
</evidence>
<dbReference type="AlphaFoldDB" id="A0A6L5BTL0"/>
<organism evidence="1 2">
    <name type="scientific">Pseudomonas frederiksbergensis</name>
    <dbReference type="NCBI Taxonomy" id="104087"/>
    <lineage>
        <taxon>Bacteria</taxon>
        <taxon>Pseudomonadati</taxon>
        <taxon>Pseudomonadota</taxon>
        <taxon>Gammaproteobacteria</taxon>
        <taxon>Pseudomonadales</taxon>
        <taxon>Pseudomonadaceae</taxon>
        <taxon>Pseudomonas</taxon>
    </lineage>
</organism>
<evidence type="ECO:0000313" key="2">
    <source>
        <dbReference type="Proteomes" id="UP000475265"/>
    </source>
</evidence>